<dbReference type="SUPFAM" id="SSF48371">
    <property type="entry name" value="ARM repeat"/>
    <property type="match status" value="1"/>
</dbReference>
<sequence>MADVVSPDCRLCDPGLVDYIIEQLDRSRNKLNTLTVEHALAILCVLRAPHRVSEQIRHCLLVLRGLKSEPHLCVRALVTASELYEVVANLVNRERAAKQSTGSYYGGGYTFSDDDQEAFVSELGLPPAGADVQLVATVMDLYTSNRKLAGAALRTFAAMAKITRKHLQDIVAGEVRPISNTLHEHAKSRSVNLHVAELILLVAKTRTDLVSDGLMMMACKSLRSSTRDAEIACNILVSLRTFLQKASSDSDGGPAAVNRSLAQALPFDVLVRVGDTHHANSGVVAPLCHCMNLQAAASKEYRDDFVNAGAIAVPLRIFDEAEVHTPEACAAAAQILKVLLTESKKAASQFLDAGGPRLLLNVLSKQSESSEVVHRCFAALAVAAQFVPVRWALVHPELPHTFTFLDQILRVAEVHVSSIADVLPWACLAVGALTECEHEESQEIMRKAINEDLLQSTLTKMRSHYSFRGDLDFCMQLINSAASCDLSDVAILTEDGGLLKMPAPRVEAPEPPKSFHAETVVLVPEPVKVQGDWHEPLDIFGPLRTLGVGASAADFGAAITQEQIAVLRGVSSAPVKQPVAAQFLRAVRDEYLEGKTGAVETFMTRRGPPEEGDDGVLYEGDFLLTADEQRALAPFIQRMQDSSDKTKEFTEIEHRWNVKAQEDVPEEPGFFASVFGGAVTSPDAKAEAEPDV</sequence>
<proteinExistence type="predicted"/>
<reference evidence="1" key="1">
    <citation type="submission" date="2021-02" db="EMBL/GenBank/DDBJ databases">
        <authorList>
            <person name="Dougan E. K."/>
            <person name="Rhodes N."/>
            <person name="Thang M."/>
            <person name="Chan C."/>
        </authorList>
    </citation>
    <scope>NUCLEOTIDE SEQUENCE</scope>
</reference>
<comment type="caution">
    <text evidence="1">The sequence shown here is derived from an EMBL/GenBank/DDBJ whole genome shotgun (WGS) entry which is preliminary data.</text>
</comment>
<dbReference type="OrthoDB" id="435789at2759"/>
<organism evidence="1 2">
    <name type="scientific">Symbiodinium necroappetens</name>
    <dbReference type="NCBI Taxonomy" id="1628268"/>
    <lineage>
        <taxon>Eukaryota</taxon>
        <taxon>Sar</taxon>
        <taxon>Alveolata</taxon>
        <taxon>Dinophyceae</taxon>
        <taxon>Suessiales</taxon>
        <taxon>Symbiodiniaceae</taxon>
        <taxon>Symbiodinium</taxon>
    </lineage>
</organism>
<evidence type="ECO:0000313" key="2">
    <source>
        <dbReference type="Proteomes" id="UP000601435"/>
    </source>
</evidence>
<gene>
    <name evidence="1" type="ORF">SNEC2469_LOCUS28650</name>
</gene>
<keyword evidence="2" id="KW-1185">Reference proteome</keyword>
<feature type="non-terminal residue" evidence="1">
    <location>
        <position position="692"/>
    </location>
</feature>
<dbReference type="AlphaFoldDB" id="A0A813ASZ2"/>
<name>A0A813ASZ2_9DINO</name>
<dbReference type="InterPro" id="IPR011989">
    <property type="entry name" value="ARM-like"/>
</dbReference>
<protein>
    <submittedName>
        <fullName evidence="1">Uncharacterized protein</fullName>
    </submittedName>
</protein>
<dbReference type="Proteomes" id="UP000601435">
    <property type="component" value="Unassembled WGS sequence"/>
</dbReference>
<dbReference type="InterPro" id="IPR016024">
    <property type="entry name" value="ARM-type_fold"/>
</dbReference>
<evidence type="ECO:0000313" key="1">
    <source>
        <dbReference type="EMBL" id="CAE7877283.1"/>
    </source>
</evidence>
<dbReference type="EMBL" id="CAJNJA010062720">
    <property type="protein sequence ID" value="CAE7877283.1"/>
    <property type="molecule type" value="Genomic_DNA"/>
</dbReference>
<dbReference type="Gene3D" id="1.25.10.10">
    <property type="entry name" value="Leucine-rich Repeat Variant"/>
    <property type="match status" value="1"/>
</dbReference>
<accession>A0A813ASZ2</accession>